<organism evidence="1">
    <name type="scientific">uncultured Caudovirales phage</name>
    <dbReference type="NCBI Taxonomy" id="2100421"/>
    <lineage>
        <taxon>Viruses</taxon>
        <taxon>Duplodnaviria</taxon>
        <taxon>Heunggongvirae</taxon>
        <taxon>Uroviricota</taxon>
        <taxon>Caudoviricetes</taxon>
        <taxon>Peduoviridae</taxon>
        <taxon>Maltschvirus</taxon>
        <taxon>Maltschvirus maltsch</taxon>
    </lineage>
</organism>
<gene>
    <name evidence="1" type="ORF">UFOVP606_9</name>
</gene>
<protein>
    <submittedName>
        <fullName evidence="1">Uncharacterized protein</fullName>
    </submittedName>
</protein>
<accession>A0A6J5N186</accession>
<dbReference type="EMBL" id="LR796585">
    <property type="protein sequence ID" value="CAB4152412.1"/>
    <property type="molecule type" value="Genomic_DNA"/>
</dbReference>
<dbReference type="Gene3D" id="3.90.1480.10">
    <property type="entry name" value="Alpha-2,3-sialyltransferase"/>
    <property type="match status" value="1"/>
</dbReference>
<name>A0A6J5N186_9CAUD</name>
<proteinExistence type="predicted"/>
<evidence type="ECO:0000313" key="1">
    <source>
        <dbReference type="EMBL" id="CAB4152412.1"/>
    </source>
</evidence>
<sequence length="176" mass="20136">MKIDVLGMGNSISRYEYSSNITVGVNDVNKFFTNSYTDYLCVVDLPNAFSKERLNTIVNSQCQKFFTPFDQWRPLVQRYQQIKLAAGRGNLTELNNKQVVCYSNNSTFVATVLAYKIGAKEIFLYGADFNDHPNFTGDSWSRAIEDFRNLDKMLSINNCKLRVTNESALSKYITPF</sequence>
<reference evidence="1" key="1">
    <citation type="submission" date="2020-04" db="EMBL/GenBank/DDBJ databases">
        <authorList>
            <person name="Chiriac C."/>
            <person name="Salcher M."/>
            <person name="Ghai R."/>
            <person name="Kavagutti S V."/>
        </authorList>
    </citation>
    <scope>NUCLEOTIDE SEQUENCE</scope>
</reference>